<name>A0ABP8NDT9_9BACT</name>
<organism evidence="1 2">
    <name type="scientific">Nemorincola caseinilytica</name>
    <dbReference type="NCBI Taxonomy" id="2054315"/>
    <lineage>
        <taxon>Bacteria</taxon>
        <taxon>Pseudomonadati</taxon>
        <taxon>Bacteroidota</taxon>
        <taxon>Chitinophagia</taxon>
        <taxon>Chitinophagales</taxon>
        <taxon>Chitinophagaceae</taxon>
        <taxon>Nemorincola</taxon>
    </lineage>
</organism>
<reference evidence="2" key="1">
    <citation type="journal article" date="2019" name="Int. J. Syst. Evol. Microbiol.">
        <title>The Global Catalogue of Microorganisms (GCM) 10K type strain sequencing project: providing services to taxonomists for standard genome sequencing and annotation.</title>
        <authorList>
            <consortium name="The Broad Institute Genomics Platform"/>
            <consortium name="The Broad Institute Genome Sequencing Center for Infectious Disease"/>
            <person name="Wu L."/>
            <person name="Ma J."/>
        </authorList>
    </citation>
    <scope>NUCLEOTIDE SEQUENCE [LARGE SCALE GENOMIC DNA]</scope>
    <source>
        <strain evidence="2">JCM 32105</strain>
    </source>
</reference>
<evidence type="ECO:0000313" key="1">
    <source>
        <dbReference type="EMBL" id="GAA4464698.1"/>
    </source>
</evidence>
<dbReference type="EMBL" id="BAABFA010000010">
    <property type="protein sequence ID" value="GAA4464698.1"/>
    <property type="molecule type" value="Genomic_DNA"/>
</dbReference>
<dbReference type="Proteomes" id="UP001500067">
    <property type="component" value="Unassembled WGS sequence"/>
</dbReference>
<gene>
    <name evidence="1" type="ORF">GCM10023093_15600</name>
</gene>
<sequence length="73" mass="8449">MVDILYTLQGIFYVIYIQQVAAHPFHAGQLHVLTGHIAVVKGAYLHPLRRQMPHKMPAKETTATRYKDHERIK</sequence>
<keyword evidence="2" id="KW-1185">Reference proteome</keyword>
<accession>A0ABP8NDT9</accession>
<evidence type="ECO:0000313" key="2">
    <source>
        <dbReference type="Proteomes" id="UP001500067"/>
    </source>
</evidence>
<protein>
    <submittedName>
        <fullName evidence="1">Uncharacterized protein</fullName>
    </submittedName>
</protein>
<comment type="caution">
    <text evidence="1">The sequence shown here is derived from an EMBL/GenBank/DDBJ whole genome shotgun (WGS) entry which is preliminary data.</text>
</comment>
<proteinExistence type="predicted"/>